<dbReference type="EMBL" id="JAMKPW020000005">
    <property type="protein sequence ID" value="KAK8217578.1"/>
    <property type="molecule type" value="Genomic_DNA"/>
</dbReference>
<reference evidence="1" key="1">
    <citation type="submission" date="2024-02" db="EMBL/GenBank/DDBJ databases">
        <title>Metagenome Assembled Genome of Zalaria obscura JY119.</title>
        <authorList>
            <person name="Vighnesh L."/>
            <person name="Jagadeeshwari U."/>
            <person name="Venkata Ramana C."/>
            <person name="Sasikala C."/>
        </authorList>
    </citation>
    <scope>NUCLEOTIDE SEQUENCE</scope>
    <source>
        <strain evidence="1">JY119</strain>
    </source>
</reference>
<accession>A0ACC3SMX4</accession>
<keyword evidence="2" id="KW-1185">Reference proteome</keyword>
<dbReference type="Proteomes" id="UP001320706">
    <property type="component" value="Unassembled WGS sequence"/>
</dbReference>
<gene>
    <name evidence="1" type="ORF">M8818_001336</name>
</gene>
<organism evidence="1 2">
    <name type="scientific">Zalaria obscura</name>
    <dbReference type="NCBI Taxonomy" id="2024903"/>
    <lineage>
        <taxon>Eukaryota</taxon>
        <taxon>Fungi</taxon>
        <taxon>Dikarya</taxon>
        <taxon>Ascomycota</taxon>
        <taxon>Pezizomycotina</taxon>
        <taxon>Dothideomycetes</taxon>
        <taxon>Dothideomycetidae</taxon>
        <taxon>Dothideales</taxon>
        <taxon>Zalariaceae</taxon>
        <taxon>Zalaria</taxon>
    </lineage>
</organism>
<name>A0ACC3SMX4_9PEZI</name>
<evidence type="ECO:0000313" key="2">
    <source>
        <dbReference type="Proteomes" id="UP001320706"/>
    </source>
</evidence>
<evidence type="ECO:0000313" key="1">
    <source>
        <dbReference type="EMBL" id="KAK8217578.1"/>
    </source>
</evidence>
<sequence>MAAPDYFARKSSGTQRRPHLSSALPSTPGSPHTPLLGRSLSSQFGSPSSFRPEEDCLVFEIGSRFLRAGIAGESTPRCILGFGPEESRRVGDYRRWAPDFGTTQRKERGPWGEEWELWKMDVRDQDLGLAEDKLERALREANVKYLMLDSKPRKAVLAVSPCLPLPLLELALNTIFNGSQPSSVALLGAPLLCTVAAGLRSALVVDIGWHETVITGLFEYREVLQRRTNRGGKTLTKEMSVVVKNRAAKSGCTDKMSFEDAENLCIRLAWCQNRKTPATGSDTPETTDDGPEAEPLSIPISKTSPTTTVSLPFAELSLPAEKAFFSEASTADDNDQPLHLLAWKCLLALPLDVRSICMSRIVVTGGASAVPGLQTRLVEEIDQVIATRGWDPVANYGSARKPWREVLRERKGTATLSLRPKPPEGTDEGRTDVQCETAGMKAAPKIRASEAKHDEDEITARLERAAAKGREPTVKAVVRGVNTLGAWAGASLIGGLRVQGVVECSRDDFLKNGLKNINTAPF</sequence>
<proteinExistence type="predicted"/>
<protein>
    <submittedName>
        <fullName evidence="1">Uncharacterized protein</fullName>
    </submittedName>
</protein>
<comment type="caution">
    <text evidence="1">The sequence shown here is derived from an EMBL/GenBank/DDBJ whole genome shotgun (WGS) entry which is preliminary data.</text>
</comment>